<dbReference type="InterPro" id="IPR001387">
    <property type="entry name" value="Cro/C1-type_HTH"/>
</dbReference>
<dbReference type="PROSITE" id="PS50943">
    <property type="entry name" value="HTH_CROC1"/>
    <property type="match status" value="1"/>
</dbReference>
<dbReference type="Gene3D" id="1.10.260.40">
    <property type="entry name" value="lambda repressor-like DNA-binding domains"/>
    <property type="match status" value="1"/>
</dbReference>
<dbReference type="CDD" id="cd00093">
    <property type="entry name" value="HTH_XRE"/>
    <property type="match status" value="1"/>
</dbReference>
<feature type="region of interest" description="Disordered" evidence="1">
    <location>
        <begin position="1"/>
        <end position="21"/>
    </location>
</feature>
<dbReference type="InterPro" id="IPR010744">
    <property type="entry name" value="Phage_CI_N"/>
</dbReference>
<protein>
    <submittedName>
        <fullName evidence="3">XRE family transcriptional regulator</fullName>
    </submittedName>
</protein>
<dbReference type="SMART" id="SM00530">
    <property type="entry name" value="HTH_XRE"/>
    <property type="match status" value="1"/>
</dbReference>
<dbReference type="GO" id="GO:0003677">
    <property type="term" value="F:DNA binding"/>
    <property type="evidence" value="ECO:0007669"/>
    <property type="project" value="InterPro"/>
</dbReference>
<reference evidence="3 4" key="1">
    <citation type="submission" date="2018-05" db="EMBL/GenBank/DDBJ databases">
        <title>Integrated omic analyses show evidence that a Ca. Accumulibacter phosphatis strain performs denitrification under micro-aerobic conditions.</title>
        <authorList>
            <person name="Camejo P.Y."/>
            <person name="Katherine M.D."/>
            <person name="Daniel N.R."/>
        </authorList>
    </citation>
    <scope>NUCLEOTIDE SEQUENCE [LARGE SCALE GENOMIC DNA]</scope>
    <source>
        <strain evidence="3">UW-LDO-IC</strain>
    </source>
</reference>
<accession>A0A369XU56</accession>
<evidence type="ECO:0000313" key="4">
    <source>
        <dbReference type="Proteomes" id="UP000253831"/>
    </source>
</evidence>
<proteinExistence type="predicted"/>
<sequence length="336" mass="34690">MLPARVMTPAAGSPSRRMRGSRASKWSFAAATSRCLPVAASCIGAGGAARWLGRAGCAGGGSPGRRPRSEASGASGASGQVFLPVDLRMFVPPRIAKLNANGQKTYVSQRPVAVVCGSPAAATHAAPASPVACAGCSDCSFSAMMLSPIVSKMLRYVNSFLRVFPRFVFYRLLMTGSAANPGSKPNTTTAERALDPRPFADIDAGALAARLKAAIGDESVSSFARRCGMAESVLRTYLRDGRMPPLDKALAIAAVAGVSVDWLATGRGARGIAQVRAAYTVNSESAAVAEAPVLDTAVLEGIVKAVLQGQGGRASPEHLAAMIVDLYQRALDRGTP</sequence>
<evidence type="ECO:0000256" key="1">
    <source>
        <dbReference type="SAM" id="MobiDB-lite"/>
    </source>
</evidence>
<feature type="domain" description="HTH cro/C1-type" evidence="2">
    <location>
        <begin position="223"/>
        <end position="263"/>
    </location>
</feature>
<dbReference type="InterPro" id="IPR010982">
    <property type="entry name" value="Lambda_DNA-bd_dom_sf"/>
</dbReference>
<comment type="caution">
    <text evidence="3">The sequence shown here is derived from an EMBL/GenBank/DDBJ whole genome shotgun (WGS) entry which is preliminary data.</text>
</comment>
<evidence type="ECO:0000313" key="3">
    <source>
        <dbReference type="EMBL" id="RDE51727.1"/>
    </source>
</evidence>
<dbReference type="GO" id="GO:0045892">
    <property type="term" value="P:negative regulation of DNA-templated transcription"/>
    <property type="evidence" value="ECO:0007669"/>
    <property type="project" value="InterPro"/>
</dbReference>
<organism evidence="3 4">
    <name type="scientific">Candidatus Accumulibacter meliphilus</name>
    <dbReference type="NCBI Taxonomy" id="2211374"/>
    <lineage>
        <taxon>Bacteria</taxon>
        <taxon>Pseudomonadati</taxon>
        <taxon>Pseudomonadota</taxon>
        <taxon>Betaproteobacteria</taxon>
        <taxon>Candidatus Accumulibacter</taxon>
    </lineage>
</organism>
<dbReference type="SUPFAM" id="SSF47413">
    <property type="entry name" value="lambda repressor-like DNA-binding domains"/>
    <property type="match status" value="1"/>
</dbReference>
<gene>
    <name evidence="3" type="ORF">DVS81_04480</name>
</gene>
<evidence type="ECO:0000259" key="2">
    <source>
        <dbReference type="PROSITE" id="PS50943"/>
    </source>
</evidence>
<dbReference type="Proteomes" id="UP000253831">
    <property type="component" value="Unassembled WGS sequence"/>
</dbReference>
<dbReference type="AlphaFoldDB" id="A0A369XU56"/>
<dbReference type="EMBL" id="QPGA01000005">
    <property type="protein sequence ID" value="RDE51727.1"/>
    <property type="molecule type" value="Genomic_DNA"/>
</dbReference>
<dbReference type="Pfam" id="PF07022">
    <property type="entry name" value="Phage_CI_repr"/>
    <property type="match status" value="1"/>
</dbReference>
<name>A0A369XU56_9PROT</name>